<name>A0A6J7ASB8_9ZZZZ</name>
<dbReference type="EMBL" id="CAFAAV010000277">
    <property type="protein sequence ID" value="CAB4834889.1"/>
    <property type="molecule type" value="Genomic_DNA"/>
</dbReference>
<organism evidence="1">
    <name type="scientific">freshwater metagenome</name>
    <dbReference type="NCBI Taxonomy" id="449393"/>
    <lineage>
        <taxon>unclassified sequences</taxon>
        <taxon>metagenomes</taxon>
        <taxon>ecological metagenomes</taxon>
    </lineage>
</organism>
<proteinExistence type="predicted"/>
<reference evidence="1" key="1">
    <citation type="submission" date="2020-05" db="EMBL/GenBank/DDBJ databases">
        <authorList>
            <person name="Chiriac C."/>
            <person name="Salcher M."/>
            <person name="Ghai R."/>
            <person name="Kavagutti S V."/>
        </authorList>
    </citation>
    <scope>NUCLEOTIDE SEQUENCE</scope>
</reference>
<sequence length="100" mass="11251">MHRHPVRFLESVGSPQRFQLGEFADDVLFGFAASGDLLKDSALLFLRTGTQHLQRVDSVEYQVVDDALHHIAEVFHGVHSAIEHMVCGARFCRIAHRVAE</sequence>
<gene>
    <name evidence="1" type="ORF">UFOPK3099_02624</name>
</gene>
<evidence type="ECO:0000313" key="1">
    <source>
        <dbReference type="EMBL" id="CAB4834889.1"/>
    </source>
</evidence>
<protein>
    <submittedName>
        <fullName evidence="1">Unannotated protein</fullName>
    </submittedName>
</protein>
<dbReference type="AlphaFoldDB" id="A0A6J7ASB8"/>
<accession>A0A6J7ASB8</accession>